<evidence type="ECO:0000313" key="2">
    <source>
        <dbReference type="EMBL" id="HHS30809.1"/>
    </source>
</evidence>
<comment type="caution">
    <text evidence="2">The sequence shown here is derived from an EMBL/GenBank/DDBJ whole genome shotgun (WGS) entry which is preliminary data.</text>
</comment>
<keyword evidence="1" id="KW-0732">Signal</keyword>
<feature type="signal peptide" evidence="1">
    <location>
        <begin position="1"/>
        <end position="24"/>
    </location>
</feature>
<evidence type="ECO:0008006" key="3">
    <source>
        <dbReference type="Google" id="ProtNLM"/>
    </source>
</evidence>
<name>A0A7V6DR22_9BACT</name>
<protein>
    <recommendedName>
        <fullName evidence="3">Lipoprotein</fullName>
    </recommendedName>
</protein>
<dbReference type="AlphaFoldDB" id="A0A7V6DR22"/>
<accession>A0A7V6DR22</accession>
<sequence>MYRKVFSYKQIQVLFFCIYLVGCAGTPMGSATANRASSTTDLLTQAGFRAEPAKKPEHLQALPGGQFVIVHWQGRTVYVYTDPDTRQLYFGSEAAYQRYLSMASAQAAETPQPHVSSQASMSAFDWQMYGSLHGLGP</sequence>
<evidence type="ECO:0000256" key="1">
    <source>
        <dbReference type="SAM" id="SignalP"/>
    </source>
</evidence>
<organism evidence="2">
    <name type="scientific">Desulfobacca acetoxidans</name>
    <dbReference type="NCBI Taxonomy" id="60893"/>
    <lineage>
        <taxon>Bacteria</taxon>
        <taxon>Pseudomonadati</taxon>
        <taxon>Thermodesulfobacteriota</taxon>
        <taxon>Desulfobaccia</taxon>
        <taxon>Desulfobaccales</taxon>
        <taxon>Desulfobaccaceae</taxon>
        <taxon>Desulfobacca</taxon>
    </lineage>
</organism>
<gene>
    <name evidence="2" type="ORF">ENV52_14045</name>
</gene>
<feature type="chain" id="PRO_5030931772" description="Lipoprotein" evidence="1">
    <location>
        <begin position="25"/>
        <end position="137"/>
    </location>
</feature>
<dbReference type="EMBL" id="DTGR01000214">
    <property type="protein sequence ID" value="HHS30809.1"/>
    <property type="molecule type" value="Genomic_DNA"/>
</dbReference>
<reference evidence="2" key="1">
    <citation type="journal article" date="2020" name="mSystems">
        <title>Genome- and Community-Level Interaction Insights into Carbon Utilization and Element Cycling Functions of Hydrothermarchaeota in Hydrothermal Sediment.</title>
        <authorList>
            <person name="Zhou Z."/>
            <person name="Liu Y."/>
            <person name="Xu W."/>
            <person name="Pan J."/>
            <person name="Luo Z.H."/>
            <person name="Li M."/>
        </authorList>
    </citation>
    <scope>NUCLEOTIDE SEQUENCE [LARGE SCALE GENOMIC DNA]</scope>
    <source>
        <strain evidence="2">SpSt-767</strain>
    </source>
</reference>
<proteinExistence type="predicted"/>